<evidence type="ECO:0000313" key="2">
    <source>
        <dbReference type="EMBL" id="PNR96560.1"/>
    </source>
</evidence>
<dbReference type="InterPro" id="IPR025092">
    <property type="entry name" value="Glyco_hydro_66"/>
</dbReference>
<dbReference type="OrthoDB" id="9778932at2"/>
<dbReference type="RefSeq" id="WP_103066867.1">
    <property type="nucleotide sequence ID" value="NZ_AZRL01000012.1"/>
</dbReference>
<evidence type="ECO:0008006" key="4">
    <source>
        <dbReference type="Google" id="ProtNLM"/>
    </source>
</evidence>
<dbReference type="SUPFAM" id="SSF51445">
    <property type="entry name" value="(Trans)glycosidases"/>
    <property type="match status" value="1"/>
</dbReference>
<sequence>MRKKIIFLSFYNLLLFVSILGGESMDILFDKSFYYPNDSINLRLLNFPNETKKIKIVITKGIQTINELSMNISRVEKIMQMSLKAPYKVGGYGLDFYLNDNLILSRGFSVLNSWTESPRYGFLTDFGEERINIEKTFDYLAQYHINSLQYYDWMYDYGYLVSKEENYKDAWNRQKNISNSVLKELIREGHKNNIFSMAYVSIYGVERNLGLNNHEWLLYEIKGEHYEPVDFYQKILITNTYQDSGWTKFLIQQCKETLNFGFDGIHLDQYGYPKDYASFYLEDNEYKPYITSKGFKEFINKLKQQTEAPVIFNYVNNWPKEIQSQTKADVIYIEPWESCNTYEDMYKMIKEAKKRSKKDVITAAYINPSFEENITLTDAVIAISGGRRLELGEYMLILGGPYFPGDADIVSQDLLNKLRNYYDYQVRYEELFDIPEKEVELKGNNLSLNPKKDSIWYNVKMNSKYVFINLVNFVGTSTNFWRMKTKKPNTINDIEIFIPLNNIKNVYFASADNQLFFSKIDFSETENGLIVKVPTIEYWSTILMELE</sequence>
<dbReference type="InterPro" id="IPR013780">
    <property type="entry name" value="Glyco_hydro_b"/>
</dbReference>
<dbReference type="Gene3D" id="2.60.40.1180">
    <property type="entry name" value="Golgi alpha-mannosidase II"/>
    <property type="match status" value="1"/>
</dbReference>
<evidence type="ECO:0000313" key="3">
    <source>
        <dbReference type="Proteomes" id="UP000236434"/>
    </source>
</evidence>
<name>A0A2K1P1C1_9BACT</name>
<accession>A0A2K1P1C1</accession>
<reference evidence="2 3" key="1">
    <citation type="submission" date="2013-12" db="EMBL/GenBank/DDBJ databases">
        <title>Comparative genomics of Petrotoga isolates.</title>
        <authorList>
            <person name="Nesbo C.L."/>
            <person name="Charchuk R."/>
            <person name="Chow K."/>
        </authorList>
    </citation>
    <scope>NUCLEOTIDE SEQUENCE [LARGE SCALE GENOMIC DNA]</scope>
    <source>
        <strain evidence="2 3">DSM 13574</strain>
    </source>
</reference>
<dbReference type="InterPro" id="IPR017853">
    <property type="entry name" value="GH"/>
</dbReference>
<gene>
    <name evidence="2" type="ORF">X929_04705</name>
</gene>
<dbReference type="Gene3D" id="3.20.20.80">
    <property type="entry name" value="Glycosidases"/>
    <property type="match status" value="1"/>
</dbReference>
<evidence type="ECO:0000256" key="1">
    <source>
        <dbReference type="ARBA" id="ARBA00022729"/>
    </source>
</evidence>
<comment type="caution">
    <text evidence="2">The sequence shown here is derived from an EMBL/GenBank/DDBJ whole genome shotgun (WGS) entry which is preliminary data.</text>
</comment>
<proteinExistence type="predicted"/>
<keyword evidence="1" id="KW-0732">Signal</keyword>
<protein>
    <recommendedName>
        <fullName evidence="4">Dextranase</fullName>
    </recommendedName>
</protein>
<dbReference type="Pfam" id="PF13199">
    <property type="entry name" value="Glyco_hydro_66"/>
    <property type="match status" value="1"/>
</dbReference>
<dbReference type="AlphaFoldDB" id="A0A2K1P1C1"/>
<dbReference type="Proteomes" id="UP000236434">
    <property type="component" value="Unassembled WGS sequence"/>
</dbReference>
<organism evidence="2 3">
    <name type="scientific">Petrotoga olearia DSM 13574</name>
    <dbReference type="NCBI Taxonomy" id="1122955"/>
    <lineage>
        <taxon>Bacteria</taxon>
        <taxon>Thermotogati</taxon>
        <taxon>Thermotogota</taxon>
        <taxon>Thermotogae</taxon>
        <taxon>Petrotogales</taxon>
        <taxon>Petrotogaceae</taxon>
        <taxon>Petrotoga</taxon>
    </lineage>
</organism>
<dbReference type="EMBL" id="AZRL01000012">
    <property type="protein sequence ID" value="PNR96560.1"/>
    <property type="molecule type" value="Genomic_DNA"/>
</dbReference>